<keyword evidence="3" id="KW-1185">Reference proteome</keyword>
<feature type="region of interest" description="Disordered" evidence="1">
    <location>
        <begin position="459"/>
        <end position="538"/>
    </location>
</feature>
<evidence type="ECO:0000256" key="1">
    <source>
        <dbReference type="SAM" id="MobiDB-lite"/>
    </source>
</evidence>
<name>A0AA36CWL2_9BILA</name>
<gene>
    <name evidence="2" type="ORF">MSPICULIGERA_LOCUS13866</name>
</gene>
<dbReference type="PANTHER" id="PTHR22744">
    <property type="entry name" value="HELIX LOOP HELIX PROTEIN 21-RELATED"/>
    <property type="match status" value="1"/>
</dbReference>
<comment type="caution">
    <text evidence="2">The sequence shown here is derived from an EMBL/GenBank/DDBJ whole genome shotgun (WGS) entry which is preliminary data.</text>
</comment>
<sequence length="538" mass="57344">MMRLGQAPNANLRGASVQVDQRLWPLFNDLLIIAGNDSTCTGSLAQTAVDDLTFVVRSLCRRVANQQLKEKCISMIGGTNDTYIAPLSVNCGPENFNKPGDNYSSPVLTLQEFNWRLVVEARSQNDCMSYVEVEPVAPNTVWSVTARFQIMINNMNFESGDIEFSFNGNRQAVTWRNSPQPGLIPRAQMRGPLKVVITKVGVRALPLPDFQTVTPDDANTSVFVEGKSVPVNFQQLGYHCPALRGVAVIDGKTQLPSSIQHSHFRIFLENLFNNAPVNAAIVAPLLDVSSSLQCVLVRERCEVFLIQTTELPFPVKLDLATRYKLSVAQGYCLSVIRNHKEVEEARADPEFDKMCELAKLAFQMKEKSLSGNATKPVMPVLATGAAIAVKQEPGLPSMQPLQQAGPGPMMGGGPMGPGPMGPGGPMMGGGGGPGPMMGPGPMGPGPMMGGPGPMMGMMGGPGPMRGGPMGPGGPMMRPGPMGPRPGGPRGNQPGNKGKTVGTPQKGNNQNKTPTGQQQGNRQNKQPLKKGSGGRAVKI</sequence>
<feature type="compositionally biased region" description="Gly residues" evidence="1">
    <location>
        <begin position="459"/>
        <end position="473"/>
    </location>
</feature>
<feature type="region of interest" description="Disordered" evidence="1">
    <location>
        <begin position="399"/>
        <end position="444"/>
    </location>
</feature>
<dbReference type="CDD" id="cd00121">
    <property type="entry name" value="MATH"/>
    <property type="match status" value="1"/>
</dbReference>
<feature type="compositionally biased region" description="Gly residues" evidence="1">
    <location>
        <begin position="423"/>
        <end position="435"/>
    </location>
</feature>
<organism evidence="2 3">
    <name type="scientific">Mesorhabditis spiculigera</name>
    <dbReference type="NCBI Taxonomy" id="96644"/>
    <lineage>
        <taxon>Eukaryota</taxon>
        <taxon>Metazoa</taxon>
        <taxon>Ecdysozoa</taxon>
        <taxon>Nematoda</taxon>
        <taxon>Chromadorea</taxon>
        <taxon>Rhabditida</taxon>
        <taxon>Rhabditina</taxon>
        <taxon>Rhabditomorpha</taxon>
        <taxon>Rhabditoidea</taxon>
        <taxon>Rhabditidae</taxon>
        <taxon>Mesorhabditinae</taxon>
        <taxon>Mesorhabditis</taxon>
    </lineage>
</organism>
<accession>A0AA36CWL2</accession>
<proteinExistence type="predicted"/>
<evidence type="ECO:0000313" key="3">
    <source>
        <dbReference type="Proteomes" id="UP001177023"/>
    </source>
</evidence>
<dbReference type="AlphaFoldDB" id="A0AA36CWL2"/>
<evidence type="ECO:0000313" key="2">
    <source>
        <dbReference type="EMBL" id="CAJ0575556.1"/>
    </source>
</evidence>
<dbReference type="Proteomes" id="UP001177023">
    <property type="component" value="Unassembled WGS sequence"/>
</dbReference>
<protein>
    <submittedName>
        <fullName evidence="2">Uncharacterized protein</fullName>
    </submittedName>
</protein>
<feature type="compositionally biased region" description="Polar residues" evidence="1">
    <location>
        <begin position="501"/>
        <end position="525"/>
    </location>
</feature>
<dbReference type="EMBL" id="CATQJA010002639">
    <property type="protein sequence ID" value="CAJ0575556.1"/>
    <property type="molecule type" value="Genomic_DNA"/>
</dbReference>
<reference evidence="2" key="1">
    <citation type="submission" date="2023-06" db="EMBL/GenBank/DDBJ databases">
        <authorList>
            <person name="Delattre M."/>
        </authorList>
    </citation>
    <scope>NUCLEOTIDE SEQUENCE</scope>
    <source>
        <strain evidence="2">AF72</strain>
    </source>
</reference>
<feature type="non-terminal residue" evidence="2">
    <location>
        <position position="538"/>
    </location>
</feature>
<dbReference type="PANTHER" id="PTHR22744:SF14">
    <property type="entry name" value="BTB DOMAIN-CONTAINING PROTEIN-RELATED"/>
    <property type="match status" value="1"/>
</dbReference>
<dbReference type="InterPro" id="IPR002083">
    <property type="entry name" value="MATH/TRAF_dom"/>
</dbReference>